<dbReference type="GO" id="GO:0016651">
    <property type="term" value="F:oxidoreductase activity, acting on NAD(P)H"/>
    <property type="evidence" value="ECO:0007669"/>
    <property type="project" value="TreeGrafter"/>
</dbReference>
<gene>
    <name evidence="4" type="ORF">S01H4_39767</name>
</gene>
<dbReference type="InterPro" id="IPR013149">
    <property type="entry name" value="ADH-like_C"/>
</dbReference>
<dbReference type="SUPFAM" id="SSF50129">
    <property type="entry name" value="GroES-like"/>
    <property type="match status" value="1"/>
</dbReference>
<dbReference type="Gene3D" id="3.40.50.720">
    <property type="entry name" value="NAD(P)-binding Rossmann-like Domain"/>
    <property type="match status" value="1"/>
</dbReference>
<dbReference type="Pfam" id="PF08240">
    <property type="entry name" value="ADH_N"/>
    <property type="match status" value="1"/>
</dbReference>
<dbReference type="AlphaFoldDB" id="X1DAF6"/>
<evidence type="ECO:0000259" key="3">
    <source>
        <dbReference type="SMART" id="SM00829"/>
    </source>
</evidence>
<dbReference type="EMBL" id="BART01021583">
    <property type="protein sequence ID" value="GAH02024.1"/>
    <property type="molecule type" value="Genomic_DNA"/>
</dbReference>
<dbReference type="Gene3D" id="3.90.180.10">
    <property type="entry name" value="Medium-chain alcohol dehydrogenases, catalytic domain"/>
    <property type="match status" value="1"/>
</dbReference>
<dbReference type="InterPro" id="IPR036291">
    <property type="entry name" value="NAD(P)-bd_dom_sf"/>
</dbReference>
<dbReference type="SUPFAM" id="SSF51735">
    <property type="entry name" value="NAD(P)-binding Rossmann-fold domains"/>
    <property type="match status" value="1"/>
</dbReference>
<sequence length="270" mass="28445">MKAIQADQFSSGFDQVRVIEQEKPAPGPGEILVRMQYAPINPSDLNYIHGTYASALEGVIWNINHGTPAFDPERAIPCPQPPYILGGEGVGIVEATGSGFMAKRLKGKRVAIAASPIGTWGEYAVTQARRALPVPEHVDSEQAAMSFINPLTAYIMLREVLGVQPGDWVLQSAAASALGKIVIKLSKVYGFKTINVVRSDSAAGQVQALGGDAVINQSTDNIQAEVSRLTSGRGVSHALDCVGGQTGSDFVQCLGLDGALLCFGTLSPDP</sequence>
<evidence type="ECO:0000256" key="1">
    <source>
        <dbReference type="ARBA" id="ARBA00022857"/>
    </source>
</evidence>
<dbReference type="InterPro" id="IPR011032">
    <property type="entry name" value="GroES-like_sf"/>
</dbReference>
<protein>
    <recommendedName>
        <fullName evidence="3">Enoyl reductase (ER) domain-containing protein</fullName>
    </recommendedName>
</protein>
<dbReference type="PANTHER" id="PTHR48106:SF2">
    <property type="entry name" value="ZN2+-BINDING DEHYDROGENASE"/>
    <property type="match status" value="1"/>
</dbReference>
<reference evidence="4" key="1">
    <citation type="journal article" date="2014" name="Front. Microbiol.">
        <title>High frequency of phylogenetically diverse reductive dehalogenase-homologous genes in deep subseafloor sedimentary metagenomes.</title>
        <authorList>
            <person name="Kawai M."/>
            <person name="Futagami T."/>
            <person name="Toyoda A."/>
            <person name="Takaki Y."/>
            <person name="Nishi S."/>
            <person name="Hori S."/>
            <person name="Arai W."/>
            <person name="Tsubouchi T."/>
            <person name="Morono Y."/>
            <person name="Uchiyama I."/>
            <person name="Ito T."/>
            <person name="Fujiyama A."/>
            <person name="Inagaki F."/>
            <person name="Takami H."/>
        </authorList>
    </citation>
    <scope>NUCLEOTIDE SEQUENCE</scope>
    <source>
        <strain evidence="4">Expedition CK06-06</strain>
    </source>
</reference>
<evidence type="ECO:0000256" key="2">
    <source>
        <dbReference type="ARBA" id="ARBA00023002"/>
    </source>
</evidence>
<name>X1DAF6_9ZZZZ</name>
<keyword evidence="1" id="KW-0521">NADP</keyword>
<dbReference type="PANTHER" id="PTHR48106">
    <property type="entry name" value="QUINONE OXIDOREDUCTASE PIG3-RELATED"/>
    <property type="match status" value="1"/>
</dbReference>
<dbReference type="GO" id="GO:0070402">
    <property type="term" value="F:NADPH binding"/>
    <property type="evidence" value="ECO:0007669"/>
    <property type="project" value="TreeGrafter"/>
</dbReference>
<feature type="domain" description="Enoyl reductase (ER)" evidence="3">
    <location>
        <begin position="11"/>
        <end position="266"/>
    </location>
</feature>
<dbReference type="SMART" id="SM00829">
    <property type="entry name" value="PKS_ER"/>
    <property type="match status" value="1"/>
</dbReference>
<dbReference type="Pfam" id="PF00107">
    <property type="entry name" value="ADH_zinc_N"/>
    <property type="match status" value="1"/>
</dbReference>
<dbReference type="InterPro" id="IPR013154">
    <property type="entry name" value="ADH-like_N"/>
</dbReference>
<keyword evidence="2" id="KW-0560">Oxidoreductase</keyword>
<evidence type="ECO:0000313" key="4">
    <source>
        <dbReference type="EMBL" id="GAH02024.1"/>
    </source>
</evidence>
<comment type="caution">
    <text evidence="4">The sequence shown here is derived from an EMBL/GenBank/DDBJ whole genome shotgun (WGS) entry which is preliminary data.</text>
</comment>
<accession>X1DAF6</accession>
<dbReference type="InterPro" id="IPR020843">
    <property type="entry name" value="ER"/>
</dbReference>
<proteinExistence type="predicted"/>
<dbReference type="CDD" id="cd05282">
    <property type="entry name" value="ETR_like"/>
    <property type="match status" value="1"/>
</dbReference>
<feature type="non-terminal residue" evidence="4">
    <location>
        <position position="270"/>
    </location>
</feature>
<organism evidence="4">
    <name type="scientific">marine sediment metagenome</name>
    <dbReference type="NCBI Taxonomy" id="412755"/>
    <lineage>
        <taxon>unclassified sequences</taxon>
        <taxon>metagenomes</taxon>
        <taxon>ecological metagenomes</taxon>
    </lineage>
</organism>